<dbReference type="EMBL" id="CP025583">
    <property type="protein sequence ID" value="AUM74972.1"/>
    <property type="molecule type" value="Genomic_DNA"/>
</dbReference>
<dbReference type="CDD" id="cd01355">
    <property type="entry name" value="AcnX"/>
    <property type="match status" value="1"/>
</dbReference>
<keyword evidence="1" id="KW-0408">Iron</keyword>
<accession>A0A2K9MHM2</accession>
<dbReference type="AlphaFoldDB" id="A0A2K9MHM2"/>
<dbReference type="PANTHER" id="PTHR36577">
    <property type="entry name" value="DUF521 DOMAIN PROTEIN (AFU_ORTHOLOGUE AFUA_6G00490)"/>
    <property type="match status" value="1"/>
</dbReference>
<keyword evidence="2" id="KW-0456">Lyase</keyword>
<dbReference type="Gene3D" id="3.50.30.10">
    <property type="entry name" value="Phosphohistidine domain"/>
    <property type="match status" value="1"/>
</dbReference>
<keyword evidence="6" id="KW-1185">Reference proteome</keyword>
<dbReference type="RefSeq" id="WP_101500317.1">
    <property type="nucleotide sequence ID" value="NZ_CP025583.1"/>
</dbReference>
<dbReference type="InterPro" id="IPR002840">
    <property type="entry name" value="PMDh-S-like_dom"/>
</dbReference>
<dbReference type="Proteomes" id="UP000234882">
    <property type="component" value="Chromosome"/>
</dbReference>
<evidence type="ECO:0000313" key="6">
    <source>
        <dbReference type="Proteomes" id="UP000234882"/>
    </source>
</evidence>
<dbReference type="PANTHER" id="PTHR36577:SF3">
    <property type="entry name" value="DUF521 DOMAIN PROTEIN (AFU_ORTHOLOGUE AFUA_6G00490)"/>
    <property type="match status" value="1"/>
</dbReference>
<dbReference type="KEGG" id="paru:CYR75_12385"/>
<dbReference type="OrthoDB" id="1550274at2"/>
<evidence type="ECO:0000259" key="3">
    <source>
        <dbReference type="Pfam" id="PF01989"/>
    </source>
</evidence>
<dbReference type="SUPFAM" id="SSF52016">
    <property type="entry name" value="LeuD/IlvD-like"/>
    <property type="match status" value="1"/>
</dbReference>
<protein>
    <recommendedName>
        <fullName evidence="7">2-methyl-cis-aconitate hydratase</fullName>
    </recommendedName>
</protein>
<dbReference type="GO" id="GO:0016829">
    <property type="term" value="F:lyase activity"/>
    <property type="evidence" value="ECO:0007669"/>
    <property type="project" value="UniProtKB-KW"/>
</dbReference>
<evidence type="ECO:0000259" key="4">
    <source>
        <dbReference type="Pfam" id="PF04412"/>
    </source>
</evidence>
<sequence length="564" mass="58936">MTASRILPGTGRGPVLAMQTGLSFWGGVDPDSGRVIDAQHPACGEAMAGRVVLMPNSRGSCSGSGTMLELALNGCAPAALIFAEHEDVATLGALVAALVFDRPVPVLRAGPKAFTRLSRCDSIEITEDAIIGHGADPVTLPLTEPAQPEPALSPTDRAVLAGEAGPAAALAMQVILRMARLQGASRLIDVTRGHVDGTILANQANLIFAEKLAAMGAQVRIPTTINAISVDRQNWQQQGVPPVFGGQAARLADAYTAMGCRPSFTCAPYQLDDLPKAGEMIAWAESNAVVYANTVLGARTPKHPDYLDLCIALTGRAPLAGVYLDAARRPGCVLQIAAPDAADDALWPLVGHLAGLLSPDAVPLLRGLEGLKPSTDDLRAICAAFGTTSAAPMLHVAGVTPEAHLPPLPEAPHHAVSRDDLARAWQSLNHGPGRVDLVAIGSPHASARECRRLAALLDGQRVQVPTIVTTGRGVIAELADGTAEALHKAGVQLLPDLCWCSMTEPVFPPDTTAVMTNSGKYAHYGPGLSGRKLRFGSLRDCAQAALTERAADLPEWLRADERTA</sequence>
<dbReference type="CDD" id="cd01356">
    <property type="entry name" value="AcnX_swivel"/>
    <property type="match status" value="1"/>
</dbReference>
<dbReference type="Pfam" id="PF01989">
    <property type="entry name" value="AcnX_swivel_put"/>
    <property type="match status" value="1"/>
</dbReference>
<proteinExistence type="predicted"/>
<gene>
    <name evidence="5" type="ORF">CYR75_12385</name>
</gene>
<evidence type="ECO:0000256" key="2">
    <source>
        <dbReference type="ARBA" id="ARBA00023239"/>
    </source>
</evidence>
<evidence type="ECO:0008006" key="7">
    <source>
        <dbReference type="Google" id="ProtNLM"/>
    </source>
</evidence>
<reference evidence="6" key="1">
    <citation type="submission" date="2017-12" db="EMBL/GenBank/DDBJ databases">
        <title>Genomic analysis of Paracoccus sp. CBA4604.</title>
        <authorList>
            <person name="Roh S.W."/>
            <person name="Kim J.Y."/>
            <person name="Kim J.S."/>
        </authorList>
    </citation>
    <scope>NUCLEOTIDE SEQUENCE [LARGE SCALE GENOMIC DNA]</scope>
    <source>
        <strain evidence="6">CBA4604</strain>
    </source>
</reference>
<dbReference type="Pfam" id="PF04412">
    <property type="entry name" value="AcnX"/>
    <property type="match status" value="1"/>
</dbReference>
<feature type="domain" description="Phosphomevalonate dehydratase large subunit-like" evidence="4">
    <location>
        <begin position="152"/>
        <end position="542"/>
    </location>
</feature>
<dbReference type="InterPro" id="IPR012047">
    <property type="entry name" value="AcnX"/>
</dbReference>
<evidence type="ECO:0000256" key="1">
    <source>
        <dbReference type="ARBA" id="ARBA00023004"/>
    </source>
</evidence>
<dbReference type="InterPro" id="IPR007506">
    <property type="entry name" value="PMDh-L-like_dom"/>
</dbReference>
<dbReference type="PIRSF" id="PIRSF036630">
    <property type="entry name" value="UCP036630"/>
    <property type="match status" value="1"/>
</dbReference>
<feature type="domain" description="Phosphomevalonate dehydratase small subunit-like" evidence="3">
    <location>
        <begin position="22"/>
        <end position="97"/>
    </location>
</feature>
<organism evidence="5 6">
    <name type="scientific">Paracoccus jeotgali</name>
    <dbReference type="NCBI Taxonomy" id="2065379"/>
    <lineage>
        <taxon>Bacteria</taxon>
        <taxon>Pseudomonadati</taxon>
        <taxon>Pseudomonadota</taxon>
        <taxon>Alphaproteobacteria</taxon>
        <taxon>Rhodobacterales</taxon>
        <taxon>Paracoccaceae</taxon>
        <taxon>Paracoccus</taxon>
    </lineage>
</organism>
<evidence type="ECO:0000313" key="5">
    <source>
        <dbReference type="EMBL" id="AUM74972.1"/>
    </source>
</evidence>
<name>A0A2K9MHM2_9RHOB</name>